<dbReference type="Proteomes" id="UP001157974">
    <property type="component" value="Unassembled WGS sequence"/>
</dbReference>
<reference evidence="4 5" key="1">
    <citation type="journal article" date="2023" name="Nat. Commun.">
        <title>Origin of minicircular mitochondrial genomes in red algae.</title>
        <authorList>
            <person name="Lee Y."/>
            <person name="Cho C.H."/>
            <person name="Lee Y.M."/>
            <person name="Park S.I."/>
            <person name="Yang J.H."/>
            <person name="West J.A."/>
            <person name="Bhattacharya D."/>
            <person name="Yoon H.S."/>
        </authorList>
    </citation>
    <scope>NUCLEOTIDE SEQUENCE [LARGE SCALE GENOMIC DNA]</scope>
    <source>
        <strain evidence="4 5">CCMP1338</strain>
        <tissue evidence="4">Whole cell</tissue>
    </source>
</reference>
<feature type="compositionally biased region" description="Low complexity" evidence="1">
    <location>
        <begin position="462"/>
        <end position="476"/>
    </location>
</feature>
<evidence type="ECO:0000313" key="5">
    <source>
        <dbReference type="Proteomes" id="UP001157974"/>
    </source>
</evidence>
<keyword evidence="5" id="KW-1185">Reference proteome</keyword>
<feature type="compositionally biased region" description="Pro residues" evidence="1">
    <location>
        <begin position="489"/>
        <end position="505"/>
    </location>
</feature>
<evidence type="ECO:0000256" key="1">
    <source>
        <dbReference type="SAM" id="MobiDB-lite"/>
    </source>
</evidence>
<dbReference type="EMBL" id="JAMWBK010000005">
    <property type="protein sequence ID" value="KAJ8905362.1"/>
    <property type="molecule type" value="Genomic_DNA"/>
</dbReference>
<feature type="chain" id="PRO_5043529904" evidence="3">
    <location>
        <begin position="22"/>
        <end position="714"/>
    </location>
</feature>
<keyword evidence="3" id="KW-0732">Signal</keyword>
<evidence type="ECO:0000256" key="2">
    <source>
        <dbReference type="SAM" id="Phobius"/>
    </source>
</evidence>
<keyword evidence="2" id="KW-1133">Transmembrane helix</keyword>
<keyword evidence="2" id="KW-0812">Transmembrane</keyword>
<protein>
    <submittedName>
        <fullName evidence="4">Uncharacterized protein</fullName>
    </submittedName>
</protein>
<keyword evidence="2" id="KW-0472">Membrane</keyword>
<dbReference type="AlphaFoldDB" id="A0AAV8UWD1"/>
<comment type="caution">
    <text evidence="4">The sequence shown here is derived from an EMBL/GenBank/DDBJ whole genome shotgun (WGS) entry which is preliminary data.</text>
</comment>
<gene>
    <name evidence="4" type="ORF">NDN08_001869</name>
</gene>
<evidence type="ECO:0000256" key="3">
    <source>
        <dbReference type="SAM" id="SignalP"/>
    </source>
</evidence>
<evidence type="ECO:0000313" key="4">
    <source>
        <dbReference type="EMBL" id="KAJ8905362.1"/>
    </source>
</evidence>
<name>A0AAV8UWD1_9RHOD</name>
<organism evidence="4 5">
    <name type="scientific">Rhodosorus marinus</name>
    <dbReference type="NCBI Taxonomy" id="101924"/>
    <lineage>
        <taxon>Eukaryota</taxon>
        <taxon>Rhodophyta</taxon>
        <taxon>Stylonematophyceae</taxon>
        <taxon>Stylonematales</taxon>
        <taxon>Stylonemataceae</taxon>
        <taxon>Rhodosorus</taxon>
    </lineage>
</organism>
<feature type="signal peptide" evidence="3">
    <location>
        <begin position="1"/>
        <end position="21"/>
    </location>
</feature>
<sequence length="714" mass="77076">MGILRVVLIAAVLAASQIALALENLPGPMTEFNVELDSSGISGGLIPNVPHYPQAITVDSAGDVFVTGYSESDGSDPNNSSLCGKKDGFVAKIAKSFLSLYIPFGTEEDDVGLALTIDVNTNTIFSTGYTEGGRPAICTAQEEATASESVEEFTPQFDITATPSSEPEIHDRDWFILRASSGAATESTRVFPLLQEGDDEGLTITTDGKGTAVFLGGRMSSGFNQLAKTSLFIVKYTSELAFEWSYPDPSAQASYQSFMDRVEKLVFDPQADILYGACSVFPSKGQNGGTTDLLIVALRSSAALVWEMLLPKQTAGANLMTNALTIDRDGYLFVNYVEEESGGGKSISYLTKLGNAEVLLSTRRALSGTLFERTYGMSATQGRRIQYLSYVGYRENPTDGESESNGFWQDVVTVGSSFGSSENLGVSPLTSEPNELEFIDAQYHELSGEWVLLRKNPRAVLETPTPTATATIPPEETASESMDDQPSPTAVPDPSPTTVPMPSPTSEPVLPNAESRRIVWASFKFLPSPLTPPSGRNITIQFDTRVTEFERELNKTTNGLRQALQEATESFSLEDVTVKLERADELLEGHVFIACVGCDQDPEREETVLGIMKRSTEERIGGQIEAVVNFTNAQIIGNDETIESFTPTPTPTPGVPIVPEENESSTNTAAVIAISVTLGSLALILIVLIIITWRRRRRPPAIYQDIGGEVSAPV</sequence>
<feature type="transmembrane region" description="Helical" evidence="2">
    <location>
        <begin position="669"/>
        <end position="693"/>
    </location>
</feature>
<accession>A0AAV8UWD1</accession>
<feature type="region of interest" description="Disordered" evidence="1">
    <location>
        <begin position="462"/>
        <end position="510"/>
    </location>
</feature>
<proteinExistence type="predicted"/>